<dbReference type="PANTHER" id="PTHR23355:SF9">
    <property type="entry name" value="DIS3-LIKE EXONUCLEASE 2"/>
    <property type="match status" value="1"/>
</dbReference>
<sequence length="676" mass="74086">MAQKKFKGKKKGDGRETLSLQDLAKAPHEDYKKEDREKGIPARIVSLSRTFAFARPDDGGEDIFIPGRALNNAFLGDAVLLDRVQQQEKGPSAAVKKVVEAGSRTLAGTIGRSELGGWEMRADAALRYALPLARDSLAGFHDGDKVQAEVVVNRYGAYTAQVTKIYGTGGSAKICADAIIDQNQIRTEFEAEVRQEARGLADAVVTAEEISGRLDLRAEPILTIDSASAKDLDDAISARKTERGFELGVHIADVSHYVKPDSALDQEAFLRGTSVYLPARVIPMLPKELSNGVCSLNAGTDKLTLSALITFDKTGNIRSYEFQKTVIRSKVRGVYSEVNSLFSRSADEGILKKYEPVMQSLQAAKELADVLKAKSKSDGTMELESTESEFVLDEDGVCIDVLPRHSGESEEMIEQLMIAANQAAAMLAKENGLPFVYRIHESPDPDRVDSLAQLVNALGLNAASLKHPGDVTTRDFANIMDQAENTPVQKIISHQLLRTMAKARYDTAPVGHFGLALADYCHFTSPIRRYPDTMIHRIISTWLKTKDREKCLKLYKEASVKAAAHSSECEVRAMNAERSADDCYMAEYMRAHLGEAFMGVISGVTMRGVFVELSNSVEGFVPIDTFPDSDYQFDGVVTQYDRTTGKKLTIGQSLPVKVVASDVATGRIDFMYNGND</sequence>
<dbReference type="GO" id="GO:0006402">
    <property type="term" value="P:mRNA catabolic process"/>
    <property type="evidence" value="ECO:0007669"/>
    <property type="project" value="TreeGrafter"/>
</dbReference>
<dbReference type="SMART" id="SM00955">
    <property type="entry name" value="RNB"/>
    <property type="match status" value="1"/>
</dbReference>
<dbReference type="InterPro" id="IPR011129">
    <property type="entry name" value="CSD"/>
</dbReference>
<feature type="region of interest" description="Disordered" evidence="9">
    <location>
        <begin position="1"/>
        <end position="37"/>
    </location>
</feature>
<reference evidence="11 12" key="1">
    <citation type="submission" date="2018-06" db="EMBL/GenBank/DDBJ databases">
        <title>Noncontiguous genome sequence of Ruminococcaceae bacterium ASD2818.</title>
        <authorList>
            <person name="Chaplin A.V."/>
            <person name="Sokolova S.R."/>
            <person name="Kochetkova T.O."/>
            <person name="Goltsov A.Y."/>
            <person name="Trofimov D.Y."/>
            <person name="Efimov B.A."/>
        </authorList>
    </citation>
    <scope>NUCLEOTIDE SEQUENCE [LARGE SCALE GENOMIC DNA]</scope>
    <source>
        <strain evidence="11 12">ASD2818</strain>
    </source>
</reference>
<evidence type="ECO:0000313" key="11">
    <source>
        <dbReference type="EMBL" id="RAQ22155.1"/>
    </source>
</evidence>
<dbReference type="SMART" id="SM00316">
    <property type="entry name" value="S1"/>
    <property type="match status" value="1"/>
</dbReference>
<evidence type="ECO:0000256" key="2">
    <source>
        <dbReference type="ARBA" id="ARBA00004496"/>
    </source>
</evidence>
<keyword evidence="5 8" id="KW-0378">Hydrolase</keyword>
<dbReference type="InterPro" id="IPR013223">
    <property type="entry name" value="RNase_B_OB_dom"/>
</dbReference>
<keyword evidence="7 8" id="KW-0694">RNA-binding</keyword>
<dbReference type="Pfam" id="PF00575">
    <property type="entry name" value="S1"/>
    <property type="match status" value="1"/>
</dbReference>
<dbReference type="InterPro" id="IPR003029">
    <property type="entry name" value="S1_domain"/>
</dbReference>
<dbReference type="Proteomes" id="UP000249377">
    <property type="component" value="Unassembled WGS sequence"/>
</dbReference>
<comment type="caution">
    <text evidence="11">The sequence shown here is derived from an EMBL/GenBank/DDBJ whole genome shotgun (WGS) entry which is preliminary data.</text>
</comment>
<proteinExistence type="inferred from homology"/>
<evidence type="ECO:0000256" key="5">
    <source>
        <dbReference type="ARBA" id="ARBA00022801"/>
    </source>
</evidence>
<dbReference type="Gene3D" id="2.40.50.140">
    <property type="entry name" value="Nucleic acid-binding proteins"/>
    <property type="match status" value="2"/>
</dbReference>
<keyword evidence="3 8" id="KW-0963">Cytoplasm</keyword>
<dbReference type="PROSITE" id="PS50126">
    <property type="entry name" value="S1"/>
    <property type="match status" value="1"/>
</dbReference>
<dbReference type="InterPro" id="IPR050180">
    <property type="entry name" value="RNR_Ribonuclease"/>
</dbReference>
<dbReference type="CDD" id="cd04471">
    <property type="entry name" value="S1_RNase_R"/>
    <property type="match status" value="1"/>
</dbReference>
<comment type="catalytic activity">
    <reaction evidence="1 8">
        <text>Exonucleolytic cleavage in the 3'- to 5'-direction to yield nucleoside 5'-phosphates.</text>
        <dbReference type="EC" id="3.1.13.1"/>
    </reaction>
</comment>
<dbReference type="EC" id="3.1.13.1" evidence="8"/>
<dbReference type="Pfam" id="PF00773">
    <property type="entry name" value="RNB"/>
    <property type="match status" value="1"/>
</dbReference>
<evidence type="ECO:0000256" key="9">
    <source>
        <dbReference type="SAM" id="MobiDB-lite"/>
    </source>
</evidence>
<comment type="function">
    <text evidence="8">3'-5' exoribonuclease that releases 5'-nucleoside monophosphates and is involved in maturation of structured RNAs.</text>
</comment>
<dbReference type="InterPro" id="IPR011805">
    <property type="entry name" value="RNase_R"/>
</dbReference>
<comment type="similarity">
    <text evidence="8">Belongs to the RNR ribonuclease family. RNase R subfamily.</text>
</comment>
<dbReference type="SUPFAM" id="SSF50249">
    <property type="entry name" value="Nucleic acid-binding proteins"/>
    <property type="match status" value="3"/>
</dbReference>
<dbReference type="NCBIfam" id="TIGR02063">
    <property type="entry name" value="RNase_R"/>
    <property type="match status" value="1"/>
</dbReference>
<dbReference type="EMBL" id="QLYR01000015">
    <property type="protein sequence ID" value="RAQ22155.1"/>
    <property type="molecule type" value="Genomic_DNA"/>
</dbReference>
<dbReference type="PANTHER" id="PTHR23355">
    <property type="entry name" value="RIBONUCLEASE"/>
    <property type="match status" value="1"/>
</dbReference>
<dbReference type="RefSeq" id="WP_112333704.1">
    <property type="nucleotide sequence ID" value="NZ_QLYR01000015.1"/>
</dbReference>
<organism evidence="11 12">
    <name type="scientific">Hydrogeniiclostridium mannosilyticum</name>
    <dbReference type="NCBI Taxonomy" id="2764322"/>
    <lineage>
        <taxon>Bacteria</taxon>
        <taxon>Bacillati</taxon>
        <taxon>Bacillota</taxon>
        <taxon>Clostridia</taxon>
        <taxon>Eubacteriales</taxon>
        <taxon>Acutalibacteraceae</taxon>
        <taxon>Hydrogeniiclostridium</taxon>
    </lineage>
</organism>
<dbReference type="Pfam" id="PF08206">
    <property type="entry name" value="OB_RNB"/>
    <property type="match status" value="1"/>
</dbReference>
<name>A0A328U8K7_9FIRM</name>
<keyword evidence="4 8" id="KW-0540">Nuclease</keyword>
<dbReference type="AlphaFoldDB" id="A0A328U8K7"/>
<dbReference type="GO" id="GO:0005829">
    <property type="term" value="C:cytosol"/>
    <property type="evidence" value="ECO:0007669"/>
    <property type="project" value="TreeGrafter"/>
</dbReference>
<accession>A0A328U8K7</accession>
<feature type="domain" description="S1 motif" evidence="10">
    <location>
        <begin position="594"/>
        <end position="673"/>
    </location>
</feature>
<keyword evidence="6 8" id="KW-0269">Exonuclease</keyword>
<feature type="compositionally biased region" description="Basic residues" evidence="9">
    <location>
        <begin position="1"/>
        <end position="10"/>
    </location>
</feature>
<evidence type="ECO:0000313" key="12">
    <source>
        <dbReference type="Proteomes" id="UP000249377"/>
    </source>
</evidence>
<dbReference type="NCBIfam" id="TIGR00358">
    <property type="entry name" value="3_prime_RNase"/>
    <property type="match status" value="1"/>
</dbReference>
<keyword evidence="12" id="KW-1185">Reference proteome</keyword>
<dbReference type="SMART" id="SM00357">
    <property type="entry name" value="CSP"/>
    <property type="match status" value="1"/>
</dbReference>
<evidence type="ECO:0000256" key="1">
    <source>
        <dbReference type="ARBA" id="ARBA00001849"/>
    </source>
</evidence>
<evidence type="ECO:0000256" key="8">
    <source>
        <dbReference type="HAMAP-Rule" id="MF_01895"/>
    </source>
</evidence>
<comment type="subcellular location">
    <subcellularLocation>
        <location evidence="2 8">Cytoplasm</location>
    </subcellularLocation>
</comment>
<evidence type="ECO:0000256" key="6">
    <source>
        <dbReference type="ARBA" id="ARBA00022839"/>
    </source>
</evidence>
<protein>
    <recommendedName>
        <fullName evidence="8">Ribonuclease R</fullName>
        <shortName evidence="8">RNase R</shortName>
        <ecNumber evidence="8">3.1.13.1</ecNumber>
    </recommendedName>
</protein>
<evidence type="ECO:0000256" key="4">
    <source>
        <dbReference type="ARBA" id="ARBA00022722"/>
    </source>
</evidence>
<evidence type="ECO:0000256" key="3">
    <source>
        <dbReference type="ARBA" id="ARBA00022490"/>
    </source>
</evidence>
<dbReference type="InterPro" id="IPR001900">
    <property type="entry name" value="RNase_II/R"/>
</dbReference>
<dbReference type="HAMAP" id="MF_01895">
    <property type="entry name" value="RNase_R"/>
    <property type="match status" value="1"/>
</dbReference>
<evidence type="ECO:0000259" key="10">
    <source>
        <dbReference type="PROSITE" id="PS50126"/>
    </source>
</evidence>
<dbReference type="InterPro" id="IPR012340">
    <property type="entry name" value="NA-bd_OB-fold"/>
</dbReference>
<gene>
    <name evidence="8 11" type="primary">rnr</name>
    <name evidence="11" type="ORF">DPQ25_13515</name>
</gene>
<dbReference type="GO" id="GO:0008859">
    <property type="term" value="F:exoribonuclease II activity"/>
    <property type="evidence" value="ECO:0007669"/>
    <property type="project" value="UniProtKB-UniRule"/>
</dbReference>
<dbReference type="GO" id="GO:0003723">
    <property type="term" value="F:RNA binding"/>
    <property type="evidence" value="ECO:0007669"/>
    <property type="project" value="UniProtKB-UniRule"/>
</dbReference>
<dbReference type="InterPro" id="IPR004476">
    <property type="entry name" value="RNase_II/RNase_R"/>
</dbReference>
<evidence type="ECO:0000256" key="7">
    <source>
        <dbReference type="ARBA" id="ARBA00022884"/>
    </source>
</evidence>
<feature type="compositionally biased region" description="Basic and acidic residues" evidence="9">
    <location>
        <begin position="25"/>
        <end position="37"/>
    </location>
</feature>